<keyword evidence="2" id="KW-1185">Reference proteome</keyword>
<evidence type="ECO:0008006" key="3">
    <source>
        <dbReference type="Google" id="ProtNLM"/>
    </source>
</evidence>
<sequence>MAEGNIGTRYSQLADSLASVRQVQEAQQTTHESLQQTVDGLAQQLQVVATNLDNLVRQVGKRREEPSTGRVAHNINPLFEDAGGIQTKAIRLEFPKFNGEDPNVHMEGKAITWFQELESAGGFPSWESFVRALLIRFGPSAYEDPMEALTKL</sequence>
<proteinExistence type="predicted"/>
<dbReference type="AlphaFoldDB" id="A0A5J5AWU8"/>
<dbReference type="OrthoDB" id="2013610at2759"/>
<reference evidence="1 2" key="1">
    <citation type="submission" date="2019-09" db="EMBL/GenBank/DDBJ databases">
        <title>A chromosome-level genome assembly of the Chinese tupelo Nyssa sinensis.</title>
        <authorList>
            <person name="Yang X."/>
            <person name="Kang M."/>
            <person name="Yang Y."/>
            <person name="Xiong H."/>
            <person name="Wang M."/>
            <person name="Zhang Z."/>
            <person name="Wang Z."/>
            <person name="Wu H."/>
            <person name="Ma T."/>
            <person name="Liu J."/>
            <person name="Xi Z."/>
        </authorList>
    </citation>
    <scope>NUCLEOTIDE SEQUENCE [LARGE SCALE GENOMIC DNA]</scope>
    <source>
        <strain evidence="1">J267</strain>
        <tissue evidence="1">Leaf</tissue>
    </source>
</reference>
<evidence type="ECO:0000313" key="1">
    <source>
        <dbReference type="EMBL" id="KAA8534844.1"/>
    </source>
</evidence>
<gene>
    <name evidence="1" type="ORF">F0562_029940</name>
</gene>
<dbReference type="Proteomes" id="UP000325577">
    <property type="component" value="Linkage Group LG17"/>
</dbReference>
<evidence type="ECO:0000313" key="2">
    <source>
        <dbReference type="Proteomes" id="UP000325577"/>
    </source>
</evidence>
<dbReference type="EMBL" id="CM018040">
    <property type="protein sequence ID" value="KAA8534844.1"/>
    <property type="molecule type" value="Genomic_DNA"/>
</dbReference>
<organism evidence="1 2">
    <name type="scientific">Nyssa sinensis</name>
    <dbReference type="NCBI Taxonomy" id="561372"/>
    <lineage>
        <taxon>Eukaryota</taxon>
        <taxon>Viridiplantae</taxon>
        <taxon>Streptophyta</taxon>
        <taxon>Embryophyta</taxon>
        <taxon>Tracheophyta</taxon>
        <taxon>Spermatophyta</taxon>
        <taxon>Magnoliopsida</taxon>
        <taxon>eudicotyledons</taxon>
        <taxon>Gunneridae</taxon>
        <taxon>Pentapetalae</taxon>
        <taxon>asterids</taxon>
        <taxon>Cornales</taxon>
        <taxon>Nyssaceae</taxon>
        <taxon>Nyssa</taxon>
    </lineage>
</organism>
<accession>A0A5J5AWU8</accession>
<protein>
    <recommendedName>
        <fullName evidence="3">Retrotransposon gag domain-containing protein</fullName>
    </recommendedName>
</protein>
<name>A0A5J5AWU8_9ASTE</name>